<feature type="transmembrane region" description="Helical" evidence="8">
    <location>
        <begin position="311"/>
        <end position="332"/>
    </location>
</feature>
<dbReference type="InterPro" id="IPR011701">
    <property type="entry name" value="MFS"/>
</dbReference>
<feature type="transmembrane region" description="Helical" evidence="8">
    <location>
        <begin position="236"/>
        <end position="253"/>
    </location>
</feature>
<dbReference type="CDD" id="cd17503">
    <property type="entry name" value="MFS_LmrB_MDR_like"/>
    <property type="match status" value="1"/>
</dbReference>
<feature type="transmembrane region" description="Helical" evidence="8">
    <location>
        <begin position="339"/>
        <end position="356"/>
    </location>
</feature>
<dbReference type="Pfam" id="PF07690">
    <property type="entry name" value="MFS_1"/>
    <property type="match status" value="1"/>
</dbReference>
<protein>
    <submittedName>
        <fullName evidence="10">DHA2 family multidrug resistance protein</fullName>
    </submittedName>
</protein>
<keyword evidence="6 8" id="KW-1133">Transmembrane helix</keyword>
<reference evidence="10 11" key="1">
    <citation type="submission" date="2018-10" db="EMBL/GenBank/DDBJ databases">
        <title>Genomic Encyclopedia of Archaeal and Bacterial Type Strains, Phase II (KMG-II): from individual species to whole genera.</title>
        <authorList>
            <person name="Goeker M."/>
        </authorList>
    </citation>
    <scope>NUCLEOTIDE SEQUENCE [LARGE SCALE GENOMIC DNA]</scope>
    <source>
        <strain evidence="10 11">VM1</strain>
    </source>
</reference>
<evidence type="ECO:0000256" key="2">
    <source>
        <dbReference type="ARBA" id="ARBA00008537"/>
    </source>
</evidence>
<keyword evidence="7 8" id="KW-0472">Membrane</keyword>
<sequence length="518" mass="58335">MENKPIYEKISNKERFLITFIVMSGAFMAVLDTTIVDIIIPKITGPLSTDLYGAQWIITAYMIASATMLILAHWLDKNFGLRNVYIAGIILFTFFSFACGISNSLESIVGARIFQGIGEALIMATAQTILFAVYPPEKKGLAMGIFGLGVSFAPSLGPTLGGYLTEYLSWRWVFFINLPFGILTIILSLFYLPETSVFKEKAKLNFISFFFLSVFTITTLIILSKGQQLGWFMSDIIVYLTIIAIFSLILYFISEIVSKEPLIDFSIFKIKEYAIGISVFFFLLGFSMYQIFYLLPIYFEKLKGLSTLDAGLHILAFAVFIALFSPIAGILSDKIGERYVIFIPAVLYLISSLWIIPKLNYFTPSVQAAILTIPLGISLGMFFAPITTLALRNLGDKTSLGTGLLHYSRFVGGSFGTAIATNNLYKYQYEHYEGINNTQNHSYILMEFERLKEIFSQIVNPEKVFYISKIIIYKLQQIYSFSWGLQDTFFVAGLYGLLGVFPLLIIIYSDLKNKLKKA</sequence>
<comment type="subcellular location">
    <subcellularLocation>
        <location evidence="1">Cell membrane</location>
        <topology evidence="1">Multi-pass membrane protein</topology>
    </subcellularLocation>
</comment>
<dbReference type="PROSITE" id="PS50850">
    <property type="entry name" value="MFS"/>
    <property type="match status" value="1"/>
</dbReference>
<organism evidence="10 11">
    <name type="scientific">Hydrogenothermus marinus</name>
    <dbReference type="NCBI Taxonomy" id="133270"/>
    <lineage>
        <taxon>Bacteria</taxon>
        <taxon>Pseudomonadati</taxon>
        <taxon>Aquificota</taxon>
        <taxon>Aquificia</taxon>
        <taxon>Aquificales</taxon>
        <taxon>Hydrogenothermaceae</taxon>
        <taxon>Hydrogenothermus</taxon>
    </lineage>
</organism>
<dbReference type="NCBIfam" id="TIGR00711">
    <property type="entry name" value="efflux_EmrB"/>
    <property type="match status" value="1"/>
</dbReference>
<keyword evidence="5 8" id="KW-0812">Transmembrane</keyword>
<comment type="similarity">
    <text evidence="2">Belongs to the major facilitator superfamily. EmrB family.</text>
</comment>
<dbReference type="PANTHER" id="PTHR42718">
    <property type="entry name" value="MAJOR FACILITATOR SUPERFAMILY MULTIDRUG TRANSPORTER MFSC"/>
    <property type="match status" value="1"/>
</dbReference>
<dbReference type="AlphaFoldDB" id="A0A3M0BKT8"/>
<feature type="transmembrane region" description="Helical" evidence="8">
    <location>
        <begin position="204"/>
        <end position="224"/>
    </location>
</feature>
<feature type="transmembrane region" description="Helical" evidence="8">
    <location>
        <begin position="489"/>
        <end position="508"/>
    </location>
</feature>
<feature type="domain" description="Major facilitator superfamily (MFS) profile" evidence="9">
    <location>
        <begin position="18"/>
        <end position="511"/>
    </location>
</feature>
<evidence type="ECO:0000256" key="3">
    <source>
        <dbReference type="ARBA" id="ARBA00022448"/>
    </source>
</evidence>
<evidence type="ECO:0000256" key="1">
    <source>
        <dbReference type="ARBA" id="ARBA00004651"/>
    </source>
</evidence>
<dbReference type="PRINTS" id="PR01036">
    <property type="entry name" value="TCRTETB"/>
</dbReference>
<evidence type="ECO:0000313" key="11">
    <source>
        <dbReference type="Proteomes" id="UP000280842"/>
    </source>
</evidence>
<gene>
    <name evidence="10" type="ORF">CLV39_0831</name>
</gene>
<feature type="transmembrane region" description="Helical" evidence="8">
    <location>
        <begin position="111"/>
        <end position="134"/>
    </location>
</feature>
<evidence type="ECO:0000256" key="4">
    <source>
        <dbReference type="ARBA" id="ARBA00022475"/>
    </source>
</evidence>
<feature type="transmembrane region" description="Helical" evidence="8">
    <location>
        <begin position="273"/>
        <end position="299"/>
    </location>
</feature>
<keyword evidence="3" id="KW-0813">Transport</keyword>
<evidence type="ECO:0000256" key="7">
    <source>
        <dbReference type="ARBA" id="ARBA00023136"/>
    </source>
</evidence>
<dbReference type="EMBL" id="REFO01000011">
    <property type="protein sequence ID" value="RMA97176.1"/>
    <property type="molecule type" value="Genomic_DNA"/>
</dbReference>
<evidence type="ECO:0000259" key="9">
    <source>
        <dbReference type="PROSITE" id="PS50850"/>
    </source>
</evidence>
<name>A0A3M0BKT8_9AQUI</name>
<dbReference type="GO" id="GO:0005886">
    <property type="term" value="C:plasma membrane"/>
    <property type="evidence" value="ECO:0007669"/>
    <property type="project" value="UniProtKB-SubCell"/>
</dbReference>
<evidence type="ECO:0000256" key="5">
    <source>
        <dbReference type="ARBA" id="ARBA00022692"/>
    </source>
</evidence>
<dbReference type="InterPro" id="IPR004638">
    <property type="entry name" value="EmrB-like"/>
</dbReference>
<dbReference type="RefSeq" id="WP_121922963.1">
    <property type="nucleotide sequence ID" value="NZ_REFO01000011.1"/>
</dbReference>
<keyword evidence="4" id="KW-1003">Cell membrane</keyword>
<evidence type="ECO:0000313" key="10">
    <source>
        <dbReference type="EMBL" id="RMA97176.1"/>
    </source>
</evidence>
<evidence type="ECO:0000256" key="8">
    <source>
        <dbReference type="SAM" id="Phobius"/>
    </source>
</evidence>
<dbReference type="Gene3D" id="1.20.1250.20">
    <property type="entry name" value="MFS general substrate transporter like domains"/>
    <property type="match status" value="2"/>
</dbReference>
<comment type="caution">
    <text evidence="10">The sequence shown here is derived from an EMBL/GenBank/DDBJ whole genome shotgun (WGS) entry which is preliminary data.</text>
</comment>
<feature type="transmembrane region" description="Helical" evidence="8">
    <location>
        <begin position="52"/>
        <end position="72"/>
    </location>
</feature>
<dbReference type="InterPro" id="IPR036259">
    <property type="entry name" value="MFS_trans_sf"/>
</dbReference>
<feature type="transmembrane region" description="Helical" evidence="8">
    <location>
        <begin position="170"/>
        <end position="192"/>
    </location>
</feature>
<dbReference type="PANTHER" id="PTHR42718:SF9">
    <property type="entry name" value="MAJOR FACILITATOR SUPERFAMILY MULTIDRUG TRANSPORTER MFSC"/>
    <property type="match status" value="1"/>
</dbReference>
<dbReference type="InterPro" id="IPR020846">
    <property type="entry name" value="MFS_dom"/>
</dbReference>
<dbReference type="OrthoDB" id="102502at2"/>
<keyword evidence="11" id="KW-1185">Reference proteome</keyword>
<dbReference type="SUPFAM" id="SSF103473">
    <property type="entry name" value="MFS general substrate transporter"/>
    <property type="match status" value="1"/>
</dbReference>
<accession>A0A3M0BKT8</accession>
<feature type="transmembrane region" description="Helical" evidence="8">
    <location>
        <begin position="368"/>
        <end position="391"/>
    </location>
</feature>
<feature type="transmembrane region" description="Helical" evidence="8">
    <location>
        <begin position="141"/>
        <end position="164"/>
    </location>
</feature>
<feature type="transmembrane region" description="Helical" evidence="8">
    <location>
        <begin position="16"/>
        <end position="40"/>
    </location>
</feature>
<feature type="transmembrane region" description="Helical" evidence="8">
    <location>
        <begin position="84"/>
        <end position="105"/>
    </location>
</feature>
<dbReference type="GO" id="GO:0022857">
    <property type="term" value="F:transmembrane transporter activity"/>
    <property type="evidence" value="ECO:0007669"/>
    <property type="project" value="InterPro"/>
</dbReference>
<evidence type="ECO:0000256" key="6">
    <source>
        <dbReference type="ARBA" id="ARBA00022989"/>
    </source>
</evidence>
<dbReference type="Proteomes" id="UP000280842">
    <property type="component" value="Unassembled WGS sequence"/>
</dbReference>
<proteinExistence type="inferred from homology"/>